<dbReference type="EMBL" id="MVAG01000147">
    <property type="protein sequence ID" value="OVE54721.1"/>
    <property type="molecule type" value="Genomic_DNA"/>
</dbReference>
<proteinExistence type="predicted"/>
<dbReference type="RefSeq" id="WP_087711765.1">
    <property type="nucleotide sequence ID" value="NZ_MVAG01000147.1"/>
</dbReference>
<keyword evidence="2" id="KW-1185">Reference proteome</keyword>
<accession>A0A202BTD1</accession>
<reference evidence="2" key="1">
    <citation type="submission" date="2017-02" db="EMBL/GenBank/DDBJ databases">
        <authorList>
            <person name="Tetz G."/>
            <person name="Tetz V."/>
        </authorList>
    </citation>
    <scope>NUCLEOTIDE SEQUENCE [LARGE SCALE GENOMIC DNA]</scope>
    <source>
        <strain evidence="2">VT16-26</strain>
    </source>
</reference>
<sequence length="128" mass="15111">MSAFFFSKKGLNVLLKDGIKNITHHSSTFEKLNVLFVENAEKEVAVLYKGKKFFHGSLEETSSYIKRIFRKVKNDKHLEEYLDNIIRLEEIGKNLNAVRLTELELEEWIQIIRRLGAEVKFILKVKKW</sequence>
<dbReference type="Proteomes" id="UP000196355">
    <property type="component" value="Unassembled WGS sequence"/>
</dbReference>
<evidence type="ECO:0000313" key="2">
    <source>
        <dbReference type="Proteomes" id="UP000196355"/>
    </source>
</evidence>
<protein>
    <submittedName>
        <fullName evidence="1">Uncharacterized protein</fullName>
    </submittedName>
</protein>
<gene>
    <name evidence="1" type="ORF">B0E34_18020</name>
</gene>
<comment type="caution">
    <text evidence="1">The sequence shown here is derived from an EMBL/GenBank/DDBJ whole genome shotgun (WGS) entry which is preliminary data.</text>
</comment>
<evidence type="ECO:0000313" key="1">
    <source>
        <dbReference type="EMBL" id="OVE54721.1"/>
    </source>
</evidence>
<name>A0A202BTD1_9FLAO</name>
<organism evidence="1 2">
    <name type="scientific">Chryseobacterium mucoviscidosis</name>
    <dbReference type="NCBI Taxonomy" id="1945581"/>
    <lineage>
        <taxon>Bacteria</taxon>
        <taxon>Pseudomonadati</taxon>
        <taxon>Bacteroidota</taxon>
        <taxon>Flavobacteriia</taxon>
        <taxon>Flavobacteriales</taxon>
        <taxon>Weeksellaceae</taxon>
        <taxon>Chryseobacterium group</taxon>
        <taxon>Chryseobacterium</taxon>
    </lineage>
</organism>
<dbReference type="AlphaFoldDB" id="A0A202BTD1"/>